<keyword evidence="1" id="KW-0269">Exonuclease</keyword>
<organism evidence="1 2">
    <name type="scientific">Streptomyces longisporoflavus</name>
    <dbReference type="NCBI Taxonomy" id="28044"/>
    <lineage>
        <taxon>Bacteria</taxon>
        <taxon>Bacillati</taxon>
        <taxon>Actinomycetota</taxon>
        <taxon>Actinomycetes</taxon>
        <taxon>Kitasatosporales</taxon>
        <taxon>Streptomycetaceae</taxon>
        <taxon>Streptomyces</taxon>
    </lineage>
</organism>
<dbReference type="InterPro" id="IPR012337">
    <property type="entry name" value="RNaseH-like_sf"/>
</dbReference>
<proteinExistence type="predicted"/>
<keyword evidence="1" id="KW-0540">Nuclease</keyword>
<dbReference type="SUPFAM" id="SSF53098">
    <property type="entry name" value="Ribonuclease H-like"/>
    <property type="match status" value="1"/>
</dbReference>
<gene>
    <name evidence="1" type="ORF">ACH4F9_32130</name>
</gene>
<dbReference type="GO" id="GO:0004527">
    <property type="term" value="F:exonuclease activity"/>
    <property type="evidence" value="ECO:0007669"/>
    <property type="project" value="UniProtKB-KW"/>
</dbReference>
<sequence>MDIETTGNRYSIDRVIGVAVLTSDGTTRSWLIDPGPGPLSVAPYKSHGITVGHARAHGIPAAVALDEVATLLVHHLLAKEPLVAWHAPFVLTTLETELLRHGLTALSDRAPKGLFPVCDPLVLDRRADQFRSGGRTLQSVSEWYGIPHGDPSRAASDAEASLVLAQVIGSCFPSIGRLSRPALHREQVRWHEQYVREARAWRPDRDGDTAWPLASVEALPWADHDSVKS</sequence>
<dbReference type="RefSeq" id="WP_397716056.1">
    <property type="nucleotide sequence ID" value="NZ_JBIRGN010000006.1"/>
</dbReference>
<name>A0ABW7QY73_9ACTN</name>
<accession>A0ABW7QY73</accession>
<dbReference type="InterPro" id="IPR036397">
    <property type="entry name" value="RNaseH_sf"/>
</dbReference>
<dbReference type="Proteomes" id="UP001610818">
    <property type="component" value="Unassembled WGS sequence"/>
</dbReference>
<protein>
    <submittedName>
        <fullName evidence="1">3'-5' exonuclease</fullName>
    </submittedName>
</protein>
<keyword evidence="2" id="KW-1185">Reference proteome</keyword>
<evidence type="ECO:0000313" key="1">
    <source>
        <dbReference type="EMBL" id="MFH8549663.1"/>
    </source>
</evidence>
<dbReference type="CDD" id="cd06127">
    <property type="entry name" value="DEDDh"/>
    <property type="match status" value="1"/>
</dbReference>
<keyword evidence="1" id="KW-0378">Hydrolase</keyword>
<evidence type="ECO:0000313" key="2">
    <source>
        <dbReference type="Proteomes" id="UP001610818"/>
    </source>
</evidence>
<comment type="caution">
    <text evidence="1">The sequence shown here is derived from an EMBL/GenBank/DDBJ whole genome shotgun (WGS) entry which is preliminary data.</text>
</comment>
<dbReference type="Gene3D" id="3.30.420.10">
    <property type="entry name" value="Ribonuclease H-like superfamily/Ribonuclease H"/>
    <property type="match status" value="1"/>
</dbReference>
<dbReference type="EMBL" id="JBIRGQ010000006">
    <property type="protein sequence ID" value="MFH8549663.1"/>
    <property type="molecule type" value="Genomic_DNA"/>
</dbReference>
<reference evidence="1 2" key="1">
    <citation type="submission" date="2024-10" db="EMBL/GenBank/DDBJ databases">
        <title>The Natural Products Discovery Center: Release of the First 8490 Sequenced Strains for Exploring Actinobacteria Biosynthetic Diversity.</title>
        <authorList>
            <person name="Kalkreuter E."/>
            <person name="Kautsar S.A."/>
            <person name="Yang D."/>
            <person name="Bader C.D."/>
            <person name="Teijaro C.N."/>
            <person name="Fluegel L."/>
            <person name="Davis C.M."/>
            <person name="Simpson J.R."/>
            <person name="Lauterbach L."/>
            <person name="Steele A.D."/>
            <person name="Gui C."/>
            <person name="Meng S."/>
            <person name="Li G."/>
            <person name="Viehrig K."/>
            <person name="Ye F."/>
            <person name="Su P."/>
            <person name="Kiefer A.F."/>
            <person name="Nichols A."/>
            <person name="Cepeda A.J."/>
            <person name="Yan W."/>
            <person name="Fan B."/>
            <person name="Jiang Y."/>
            <person name="Adhikari A."/>
            <person name="Zheng C.-J."/>
            <person name="Schuster L."/>
            <person name="Cowan T.M."/>
            <person name="Smanski M.J."/>
            <person name="Chevrette M.G."/>
            <person name="De Carvalho L.P.S."/>
            <person name="Shen B."/>
        </authorList>
    </citation>
    <scope>NUCLEOTIDE SEQUENCE [LARGE SCALE GENOMIC DNA]</scope>
    <source>
        <strain evidence="1 2">NPDC017990</strain>
    </source>
</reference>